<reference evidence="1 2" key="1">
    <citation type="submission" date="2015-02" db="EMBL/GenBank/DDBJ databases">
        <authorList>
            <person name="Slaby B."/>
            <person name="Hentschel U."/>
        </authorList>
    </citation>
    <scope>NUCLEOTIDE SEQUENCE [LARGE SCALE GENOMIC DNA]</scope>
    <source>
        <strain evidence="1">15L</strain>
    </source>
</reference>
<proteinExistence type="predicted"/>
<sequence length="108" mass="12251">MPRQGRVVERLFTPAGHSARTGEVMLCCIHLLPSALEVCLNDRAFWRTMPLPIWRYKLGHYQMLRKWLSCRDCGLPGRVQRVEEVACLAEMGRRIEGLLVAQTGGTGK</sequence>
<reference evidence="1 2" key="2">
    <citation type="submission" date="2015-05" db="EMBL/GenBank/DDBJ databases">
        <title>Lifestyle Evolution in Cyanobacterial Symbionts of Sponges.</title>
        <authorList>
            <person name="Burgsdorf I."/>
            <person name="Slaby B.M."/>
            <person name="Handley K.M."/>
            <person name="Haber M."/>
            <person name="Blom J."/>
            <person name="Marshall C.W."/>
            <person name="Gilbert J.A."/>
            <person name="Hentschel U."/>
            <person name="Steindler L."/>
        </authorList>
    </citation>
    <scope>NUCLEOTIDE SEQUENCE [LARGE SCALE GENOMIC DNA]</scope>
    <source>
        <strain evidence="1">15L</strain>
    </source>
</reference>
<name>A0A0G8AWG4_9SYNE</name>
<protein>
    <submittedName>
        <fullName evidence="1">Uncharacterized protein</fullName>
    </submittedName>
</protein>
<dbReference type="AlphaFoldDB" id="A0A0G8AWG4"/>
<organism evidence="1 2">
    <name type="scientific">Candidatus Synechococcus spongiarum 15L</name>
    <dbReference type="NCBI Taxonomy" id="1608419"/>
    <lineage>
        <taxon>Bacteria</taxon>
        <taxon>Bacillati</taxon>
        <taxon>Cyanobacteriota</taxon>
        <taxon>Cyanophyceae</taxon>
        <taxon>Synechococcales</taxon>
        <taxon>Synechococcaceae</taxon>
        <taxon>Synechococcus</taxon>
    </lineage>
</organism>
<gene>
    <name evidence="1" type="ORF">TQ37_04780</name>
</gene>
<evidence type="ECO:0000313" key="1">
    <source>
        <dbReference type="EMBL" id="KKZ13081.1"/>
    </source>
</evidence>
<evidence type="ECO:0000313" key="2">
    <source>
        <dbReference type="Proteomes" id="UP000035037"/>
    </source>
</evidence>
<dbReference type="EMBL" id="JYFQ01000094">
    <property type="protein sequence ID" value="KKZ13081.1"/>
    <property type="molecule type" value="Genomic_DNA"/>
</dbReference>
<dbReference type="Proteomes" id="UP000035037">
    <property type="component" value="Unassembled WGS sequence"/>
</dbReference>
<dbReference type="PATRIC" id="fig|1608419.3.peg.2514"/>
<accession>A0A0G8AWG4</accession>
<comment type="caution">
    <text evidence="1">The sequence shown here is derived from an EMBL/GenBank/DDBJ whole genome shotgun (WGS) entry which is preliminary data.</text>
</comment>